<dbReference type="OrthoDB" id="1722980at2759"/>
<dbReference type="EMBL" id="CAMAPE010000009">
    <property type="protein sequence ID" value="CAH9074995.1"/>
    <property type="molecule type" value="Genomic_DNA"/>
</dbReference>
<dbReference type="Proteomes" id="UP001152484">
    <property type="component" value="Unassembled WGS sequence"/>
</dbReference>
<name>A0A9P1E334_CUSEU</name>
<evidence type="ECO:0000313" key="2">
    <source>
        <dbReference type="EMBL" id="CAH9074995.1"/>
    </source>
</evidence>
<accession>A0A9P1E334</accession>
<evidence type="ECO:0000313" key="3">
    <source>
        <dbReference type="Proteomes" id="UP001152484"/>
    </source>
</evidence>
<proteinExistence type="predicted"/>
<reference evidence="2" key="1">
    <citation type="submission" date="2022-07" db="EMBL/GenBank/DDBJ databases">
        <authorList>
            <person name="Macas J."/>
            <person name="Novak P."/>
            <person name="Neumann P."/>
        </authorList>
    </citation>
    <scope>NUCLEOTIDE SEQUENCE</scope>
</reference>
<evidence type="ECO:0008006" key="4">
    <source>
        <dbReference type="Google" id="ProtNLM"/>
    </source>
</evidence>
<comment type="caution">
    <text evidence="2">The sequence shown here is derived from an EMBL/GenBank/DDBJ whole genome shotgun (WGS) entry which is preliminary data.</text>
</comment>
<keyword evidence="1" id="KW-0732">Signal</keyword>
<feature type="signal peptide" evidence="1">
    <location>
        <begin position="1"/>
        <end position="23"/>
    </location>
</feature>
<evidence type="ECO:0000256" key="1">
    <source>
        <dbReference type="SAM" id="SignalP"/>
    </source>
</evidence>
<sequence>MPGMLTASWFLIWTSSHFPQYHGEDEPIDCTEIINRCLMLRTGPVKKFTLVISHFEHYNIHRKILSPLSADIDRWCLFLSRNGIEELHISIVIFSKKHILFMIV</sequence>
<dbReference type="AlphaFoldDB" id="A0A9P1E334"/>
<organism evidence="2 3">
    <name type="scientific">Cuscuta europaea</name>
    <name type="common">European dodder</name>
    <dbReference type="NCBI Taxonomy" id="41803"/>
    <lineage>
        <taxon>Eukaryota</taxon>
        <taxon>Viridiplantae</taxon>
        <taxon>Streptophyta</taxon>
        <taxon>Embryophyta</taxon>
        <taxon>Tracheophyta</taxon>
        <taxon>Spermatophyta</taxon>
        <taxon>Magnoliopsida</taxon>
        <taxon>eudicotyledons</taxon>
        <taxon>Gunneridae</taxon>
        <taxon>Pentapetalae</taxon>
        <taxon>asterids</taxon>
        <taxon>lamiids</taxon>
        <taxon>Solanales</taxon>
        <taxon>Convolvulaceae</taxon>
        <taxon>Cuscuteae</taxon>
        <taxon>Cuscuta</taxon>
        <taxon>Cuscuta subgen. Cuscuta</taxon>
    </lineage>
</organism>
<feature type="chain" id="PRO_5040250996" description="Secreted protein" evidence="1">
    <location>
        <begin position="24"/>
        <end position="104"/>
    </location>
</feature>
<protein>
    <recommendedName>
        <fullName evidence="4">Secreted protein</fullName>
    </recommendedName>
</protein>
<keyword evidence="3" id="KW-1185">Reference proteome</keyword>
<gene>
    <name evidence="2" type="ORF">CEURO_LOCUS5439</name>
</gene>